<dbReference type="OrthoDB" id="5867416at2759"/>
<evidence type="ECO:0000256" key="1">
    <source>
        <dbReference type="SAM" id="Phobius"/>
    </source>
</evidence>
<keyword evidence="1" id="KW-0812">Transmembrane</keyword>
<sequence length="195" mass="22949">MSHITRRLSQVALVFYNNWYKMVKDKNEGTLRNAIIFDKIGSTPADYNMSWNTWFQYKVAFRGNATNFKTLSFNMKSSEFEFFYNTQVVHTKHTLKSGDVYFNTMKLSYDVENFALFSTHMRKCPTIITQVNRSFPFWIPGHKIPLTGIRAHEESDTTTLRDVIIAVMFIVIYYAILVNILLPIYFGRLMQSVRY</sequence>
<keyword evidence="1" id="KW-0472">Membrane</keyword>
<reference evidence="2 3" key="1">
    <citation type="submission" date="2013-11" db="EMBL/GenBank/DDBJ databases">
        <title>Draft genome of the bovine lungworm Dictyocaulus viviparus.</title>
        <authorList>
            <person name="Mitreva M."/>
        </authorList>
    </citation>
    <scope>NUCLEOTIDE SEQUENCE [LARGE SCALE GENOMIC DNA]</scope>
    <source>
        <strain evidence="2 3">HannoverDv2000</strain>
    </source>
</reference>
<proteinExistence type="predicted"/>
<keyword evidence="1" id="KW-1133">Transmembrane helix</keyword>
<dbReference type="AlphaFoldDB" id="A0A0D8XR20"/>
<dbReference type="EMBL" id="KN716363">
    <property type="protein sequence ID" value="KJH46239.1"/>
    <property type="molecule type" value="Genomic_DNA"/>
</dbReference>
<feature type="transmembrane region" description="Helical" evidence="1">
    <location>
        <begin position="163"/>
        <end position="186"/>
    </location>
</feature>
<name>A0A0D8XR20_DICVI</name>
<evidence type="ECO:0000313" key="2">
    <source>
        <dbReference type="EMBL" id="KJH46239.1"/>
    </source>
</evidence>
<protein>
    <submittedName>
        <fullName evidence="2">Uncharacterized protein</fullName>
    </submittedName>
</protein>
<accession>A0A0D8XR20</accession>
<organism evidence="2 3">
    <name type="scientific">Dictyocaulus viviparus</name>
    <name type="common">Bovine lungworm</name>
    <dbReference type="NCBI Taxonomy" id="29172"/>
    <lineage>
        <taxon>Eukaryota</taxon>
        <taxon>Metazoa</taxon>
        <taxon>Ecdysozoa</taxon>
        <taxon>Nematoda</taxon>
        <taxon>Chromadorea</taxon>
        <taxon>Rhabditida</taxon>
        <taxon>Rhabditina</taxon>
        <taxon>Rhabditomorpha</taxon>
        <taxon>Strongyloidea</taxon>
        <taxon>Metastrongylidae</taxon>
        <taxon>Dictyocaulus</taxon>
    </lineage>
</organism>
<dbReference type="Proteomes" id="UP000053766">
    <property type="component" value="Unassembled WGS sequence"/>
</dbReference>
<reference evidence="3" key="2">
    <citation type="journal article" date="2016" name="Sci. Rep.">
        <title>Dictyocaulus viviparus genome, variome and transcriptome elucidate lungworm biology and support future intervention.</title>
        <authorList>
            <person name="McNulty S.N."/>
            <person name="Strube C."/>
            <person name="Rosa B.A."/>
            <person name="Martin J.C."/>
            <person name="Tyagi R."/>
            <person name="Choi Y.J."/>
            <person name="Wang Q."/>
            <person name="Hallsworth Pepin K."/>
            <person name="Zhang X."/>
            <person name="Ozersky P."/>
            <person name="Wilson R.K."/>
            <person name="Sternberg P.W."/>
            <person name="Gasser R.B."/>
            <person name="Mitreva M."/>
        </authorList>
    </citation>
    <scope>NUCLEOTIDE SEQUENCE [LARGE SCALE GENOMIC DNA]</scope>
    <source>
        <strain evidence="3">HannoverDv2000</strain>
    </source>
</reference>
<keyword evidence="3" id="KW-1185">Reference proteome</keyword>
<evidence type="ECO:0000313" key="3">
    <source>
        <dbReference type="Proteomes" id="UP000053766"/>
    </source>
</evidence>
<gene>
    <name evidence="2" type="ORF">DICVIV_07718</name>
</gene>